<comment type="caution">
    <text evidence="2">The sequence shown here is derived from an EMBL/GenBank/DDBJ whole genome shotgun (WGS) entry which is preliminary data.</text>
</comment>
<feature type="non-terminal residue" evidence="2">
    <location>
        <position position="52"/>
    </location>
</feature>
<reference evidence="2 3" key="1">
    <citation type="journal article" date="2014" name="Am. J. Bot.">
        <title>Genome assembly and annotation for red clover (Trifolium pratense; Fabaceae).</title>
        <authorList>
            <person name="Istvanek J."/>
            <person name="Jaros M."/>
            <person name="Krenek A."/>
            <person name="Repkova J."/>
        </authorList>
    </citation>
    <scope>NUCLEOTIDE SEQUENCE [LARGE SCALE GENOMIC DNA]</scope>
    <source>
        <strain evidence="3">cv. Tatra</strain>
        <tissue evidence="2">Young leaves</tissue>
    </source>
</reference>
<evidence type="ECO:0000313" key="1">
    <source>
        <dbReference type="EMBL" id="PNX75151.1"/>
    </source>
</evidence>
<reference evidence="2 3" key="2">
    <citation type="journal article" date="2017" name="Front. Plant Sci.">
        <title>Gene Classification and Mining of Molecular Markers Useful in Red Clover (Trifolium pratense) Breeding.</title>
        <authorList>
            <person name="Istvanek J."/>
            <person name="Dluhosova J."/>
            <person name="Dluhos P."/>
            <person name="Patkova L."/>
            <person name="Nedelnik J."/>
            <person name="Repkova J."/>
        </authorList>
    </citation>
    <scope>NUCLEOTIDE SEQUENCE [LARGE SCALE GENOMIC DNA]</scope>
    <source>
        <strain evidence="3">cv. Tatra</strain>
        <tissue evidence="2">Young leaves</tissue>
    </source>
</reference>
<gene>
    <name evidence="1" type="ORF">L195_g031082</name>
    <name evidence="2" type="ORF">L195_g038207</name>
</gene>
<dbReference type="Proteomes" id="UP000236291">
    <property type="component" value="Unassembled WGS sequence"/>
</dbReference>
<protein>
    <submittedName>
        <fullName evidence="2">Uncharacterized protein</fullName>
    </submittedName>
</protein>
<evidence type="ECO:0000313" key="2">
    <source>
        <dbReference type="EMBL" id="PNX82179.1"/>
    </source>
</evidence>
<sequence>MFDLQNVVVGVHNPGDDNLVNPVDGVLNSAQDVHDAVEGVVNGQIIPGDAVI</sequence>
<evidence type="ECO:0000313" key="3">
    <source>
        <dbReference type="Proteomes" id="UP000236291"/>
    </source>
</evidence>
<organism evidence="2 3">
    <name type="scientific">Trifolium pratense</name>
    <name type="common">Red clover</name>
    <dbReference type="NCBI Taxonomy" id="57577"/>
    <lineage>
        <taxon>Eukaryota</taxon>
        <taxon>Viridiplantae</taxon>
        <taxon>Streptophyta</taxon>
        <taxon>Embryophyta</taxon>
        <taxon>Tracheophyta</taxon>
        <taxon>Spermatophyta</taxon>
        <taxon>Magnoliopsida</taxon>
        <taxon>eudicotyledons</taxon>
        <taxon>Gunneridae</taxon>
        <taxon>Pentapetalae</taxon>
        <taxon>rosids</taxon>
        <taxon>fabids</taxon>
        <taxon>Fabales</taxon>
        <taxon>Fabaceae</taxon>
        <taxon>Papilionoideae</taxon>
        <taxon>50 kb inversion clade</taxon>
        <taxon>NPAAA clade</taxon>
        <taxon>Hologalegina</taxon>
        <taxon>IRL clade</taxon>
        <taxon>Trifolieae</taxon>
        <taxon>Trifolium</taxon>
    </lineage>
</organism>
<proteinExistence type="predicted"/>
<dbReference type="AlphaFoldDB" id="A0A2K3LUJ1"/>
<dbReference type="EMBL" id="ASHM01028603">
    <property type="protein sequence ID" value="PNX75151.1"/>
    <property type="molecule type" value="Genomic_DNA"/>
</dbReference>
<dbReference type="EMBL" id="ASHM01041436">
    <property type="protein sequence ID" value="PNX82179.1"/>
    <property type="molecule type" value="Genomic_DNA"/>
</dbReference>
<name>A0A2K3LUJ1_TRIPR</name>
<accession>A0A2K3LUJ1</accession>